<protein>
    <submittedName>
        <fullName evidence="2">Uncharacterized protein</fullName>
    </submittedName>
</protein>
<keyword evidence="3" id="KW-1185">Reference proteome</keyword>
<dbReference type="EMBL" id="AGNL01046807">
    <property type="protein sequence ID" value="EJK47591.1"/>
    <property type="molecule type" value="Genomic_DNA"/>
</dbReference>
<dbReference type="AlphaFoldDB" id="K0REW0"/>
<feature type="compositionally biased region" description="Polar residues" evidence="1">
    <location>
        <begin position="139"/>
        <end position="152"/>
    </location>
</feature>
<evidence type="ECO:0000313" key="3">
    <source>
        <dbReference type="Proteomes" id="UP000266841"/>
    </source>
</evidence>
<sequence length="224" mass="24222">RGGGPAEPSAGVQQHPKRFVLHGELVRDDAVRHLRLRAVASAADLGPVGRGYETRHRPGVVPQLDEVAVEPGGAGAGRLEGDREAVDGGRTRRGRLSGLSTLLFRRLSLDVDPLPRRGIGRRQREGFDARPPVREEEGSPQQEQQRNGRGMTTMSHPCILLMKDPRGAVAQFVAGLQALPVRDCALVNCGNSGMEPILLVDPGKQQLSIFIVVVSVFFSPQQLL</sequence>
<accession>K0REW0</accession>
<reference evidence="2 3" key="1">
    <citation type="journal article" date="2012" name="Genome Biol.">
        <title>Genome and low-iron response of an oceanic diatom adapted to chronic iron limitation.</title>
        <authorList>
            <person name="Lommer M."/>
            <person name="Specht M."/>
            <person name="Roy A.S."/>
            <person name="Kraemer L."/>
            <person name="Andreson R."/>
            <person name="Gutowska M.A."/>
            <person name="Wolf J."/>
            <person name="Bergner S.V."/>
            <person name="Schilhabel M.B."/>
            <person name="Klostermeier U.C."/>
            <person name="Beiko R.G."/>
            <person name="Rosenstiel P."/>
            <person name="Hippler M."/>
            <person name="Laroche J."/>
        </authorList>
    </citation>
    <scope>NUCLEOTIDE SEQUENCE [LARGE SCALE GENOMIC DNA]</scope>
    <source>
        <strain evidence="2 3">CCMP1005</strain>
    </source>
</reference>
<proteinExistence type="predicted"/>
<name>K0REW0_THAOC</name>
<evidence type="ECO:0000313" key="2">
    <source>
        <dbReference type="EMBL" id="EJK47591.1"/>
    </source>
</evidence>
<feature type="region of interest" description="Disordered" evidence="1">
    <location>
        <begin position="118"/>
        <end position="152"/>
    </location>
</feature>
<comment type="caution">
    <text evidence="2">The sequence shown here is derived from an EMBL/GenBank/DDBJ whole genome shotgun (WGS) entry which is preliminary data.</text>
</comment>
<dbReference type="Proteomes" id="UP000266841">
    <property type="component" value="Unassembled WGS sequence"/>
</dbReference>
<gene>
    <name evidence="2" type="ORF">THAOC_33679</name>
</gene>
<organism evidence="2 3">
    <name type="scientific">Thalassiosira oceanica</name>
    <name type="common">Marine diatom</name>
    <dbReference type="NCBI Taxonomy" id="159749"/>
    <lineage>
        <taxon>Eukaryota</taxon>
        <taxon>Sar</taxon>
        <taxon>Stramenopiles</taxon>
        <taxon>Ochrophyta</taxon>
        <taxon>Bacillariophyta</taxon>
        <taxon>Coscinodiscophyceae</taxon>
        <taxon>Thalassiosirophycidae</taxon>
        <taxon>Thalassiosirales</taxon>
        <taxon>Thalassiosiraceae</taxon>
        <taxon>Thalassiosira</taxon>
    </lineage>
</organism>
<evidence type="ECO:0000256" key="1">
    <source>
        <dbReference type="SAM" id="MobiDB-lite"/>
    </source>
</evidence>
<feature type="compositionally biased region" description="Basic and acidic residues" evidence="1">
    <location>
        <begin position="122"/>
        <end position="137"/>
    </location>
</feature>
<feature type="non-terminal residue" evidence="2">
    <location>
        <position position="1"/>
    </location>
</feature>